<keyword evidence="2" id="KW-0472">Membrane</keyword>
<evidence type="ECO:0000256" key="2">
    <source>
        <dbReference type="SAM" id="Phobius"/>
    </source>
</evidence>
<dbReference type="PANTHER" id="PTHR34300">
    <property type="entry name" value="QUEUOSINE PRECURSOR TRANSPORTER-RELATED"/>
    <property type="match status" value="1"/>
</dbReference>
<feature type="transmembrane region" description="Helical" evidence="2">
    <location>
        <begin position="191"/>
        <end position="212"/>
    </location>
</feature>
<protein>
    <recommendedName>
        <fullName evidence="1">Queuosine precursor transporter</fullName>
    </recommendedName>
</protein>
<dbReference type="HOGENOM" id="CLU_075503_2_2_0"/>
<gene>
    <name evidence="3" type="primary">ypdP</name>
    <name evidence="3" type="ordered locus">SNE_A06910</name>
</gene>
<reference key="1">
    <citation type="journal article" date="2011" name="Mol. Biol. Evol.">
        <title>Unity in variety -- the pan-genome of the Chlamydiae.</title>
        <authorList>
            <person name="Collingro A."/>
            <person name="Tischler P."/>
            <person name="Weinmaier T."/>
            <person name="Penz T."/>
            <person name="Heinz E."/>
            <person name="Brunham R.C."/>
            <person name="Read T.D."/>
            <person name="Bavoil P.M."/>
            <person name="Sachse K."/>
            <person name="Kahane S."/>
            <person name="Friedman M.G."/>
            <person name="Rattei T."/>
            <person name="Myers G.S.A."/>
            <person name="Horn M."/>
        </authorList>
    </citation>
    <scope>NUCLEOTIDE SEQUENCE</scope>
    <source>
        <strain>Z</strain>
    </source>
</reference>
<dbReference type="RefSeq" id="WP_013943035.1">
    <property type="nucleotide sequence ID" value="NC_015713.1"/>
</dbReference>
<feature type="transmembrane region" description="Helical" evidence="2">
    <location>
        <begin position="157"/>
        <end position="185"/>
    </location>
</feature>
<name>F8L753_SIMNZ</name>
<sequence>MNELLFFSHIFVLIGAILVALRLGKSALIALLGLQVVIGNLFVTKQIVCFGFHITCTDVFTIGALFTLNLLQEYYGKHVAKRAIWIAFFLLFCFIVLSQLHLLYVPSPYDTMQQVFEKLLAEAPRIMIASFVVGLLCQRLDVWIYGLLKTKFRSQTLILRFGGASLISQLIDTVLFSFLALYGLVHSMTHIIFVSYLVKVSLIFCMAPFTTFSKRFVRDPIHI</sequence>
<evidence type="ECO:0000256" key="1">
    <source>
        <dbReference type="NCBIfam" id="TIGR00697"/>
    </source>
</evidence>
<keyword evidence="2" id="KW-1133">Transmembrane helix</keyword>
<proteinExistence type="predicted"/>
<organism evidence="3 4">
    <name type="scientific">Simkania negevensis (strain ATCC VR-1471 / DSM 27360 / Z)</name>
    <dbReference type="NCBI Taxonomy" id="331113"/>
    <lineage>
        <taxon>Bacteria</taxon>
        <taxon>Pseudomonadati</taxon>
        <taxon>Chlamydiota</taxon>
        <taxon>Chlamydiia</taxon>
        <taxon>Parachlamydiales</taxon>
        <taxon>Simkaniaceae</taxon>
        <taxon>Simkania</taxon>
    </lineage>
</organism>
<dbReference type="InterPro" id="IPR003744">
    <property type="entry name" value="YhhQ"/>
</dbReference>
<feature type="transmembrane region" description="Helical" evidence="2">
    <location>
        <begin position="83"/>
        <end position="106"/>
    </location>
</feature>
<dbReference type="eggNOG" id="COG1738">
    <property type="taxonomic scope" value="Bacteria"/>
</dbReference>
<dbReference type="EMBL" id="FR872582">
    <property type="protein sequence ID" value="CCB88568.1"/>
    <property type="molecule type" value="Genomic_DNA"/>
</dbReference>
<keyword evidence="4" id="KW-1185">Reference proteome</keyword>
<dbReference type="NCBIfam" id="TIGR00697">
    <property type="entry name" value="queuosine precursor transporter"/>
    <property type="match status" value="1"/>
</dbReference>
<dbReference type="PANTHER" id="PTHR34300:SF2">
    <property type="entry name" value="QUEUOSINE PRECURSOR TRANSPORTER-RELATED"/>
    <property type="match status" value="1"/>
</dbReference>
<dbReference type="AlphaFoldDB" id="F8L753"/>
<accession>F8L753</accession>
<feature type="transmembrane region" description="Helical" evidence="2">
    <location>
        <begin position="126"/>
        <end position="145"/>
    </location>
</feature>
<keyword evidence="2" id="KW-0812">Transmembrane</keyword>
<feature type="transmembrane region" description="Helical" evidence="2">
    <location>
        <begin position="6"/>
        <end position="23"/>
    </location>
</feature>
<dbReference type="Proteomes" id="UP000000496">
    <property type="component" value="Chromosome gsn.131"/>
</dbReference>
<feature type="transmembrane region" description="Helical" evidence="2">
    <location>
        <begin position="50"/>
        <end position="71"/>
    </location>
</feature>
<dbReference type="STRING" id="331113.SNE_A06910"/>
<evidence type="ECO:0000313" key="3">
    <source>
        <dbReference type="EMBL" id="CCB88568.1"/>
    </source>
</evidence>
<dbReference type="Pfam" id="PF02592">
    <property type="entry name" value="Vut_1"/>
    <property type="match status" value="1"/>
</dbReference>
<dbReference type="KEGG" id="sng:SNE_A06910"/>
<evidence type="ECO:0000313" key="4">
    <source>
        <dbReference type="Proteomes" id="UP000000496"/>
    </source>
</evidence>
<dbReference type="OrthoDB" id="17701at2"/>
<reference evidence="3 4" key="2">
    <citation type="journal article" date="2011" name="Mol. Biol. Evol.">
        <title>Unity in variety--the pan-genome of the Chlamydiae.</title>
        <authorList>
            <person name="Collingro A."/>
            <person name="Tischler P."/>
            <person name="Weinmaier T."/>
            <person name="Penz T."/>
            <person name="Heinz E."/>
            <person name="Brunham R.C."/>
            <person name="Read T.D."/>
            <person name="Bavoil P.M."/>
            <person name="Sachse K."/>
            <person name="Kahane S."/>
            <person name="Friedman M.G."/>
            <person name="Rattei T."/>
            <person name="Myers G.S."/>
            <person name="Horn M."/>
        </authorList>
    </citation>
    <scope>NUCLEOTIDE SEQUENCE [LARGE SCALE GENOMIC DNA]</scope>
    <source>
        <strain evidence="4">ATCC VR-1471 / Z</strain>
    </source>
</reference>